<reference evidence="2 3" key="1">
    <citation type="submission" date="2023-10" db="EMBL/GenBank/DDBJ databases">
        <title>Genomes of two closely related lineages of the louse Polyplax serrata with different host specificities.</title>
        <authorList>
            <person name="Martinu J."/>
            <person name="Tarabai H."/>
            <person name="Stefka J."/>
            <person name="Hypsa V."/>
        </authorList>
    </citation>
    <scope>NUCLEOTIDE SEQUENCE [LARGE SCALE GENOMIC DNA]</scope>
    <source>
        <strain evidence="2">HR10_N</strain>
    </source>
</reference>
<dbReference type="AlphaFoldDB" id="A0AAN8P2V6"/>
<accession>A0AAN8P2V6</accession>
<feature type="compositionally biased region" description="Basic and acidic residues" evidence="1">
    <location>
        <begin position="1"/>
        <end position="10"/>
    </location>
</feature>
<gene>
    <name evidence="2" type="ORF">RUM43_008216</name>
</gene>
<comment type="caution">
    <text evidence="2">The sequence shown here is derived from an EMBL/GenBank/DDBJ whole genome shotgun (WGS) entry which is preliminary data.</text>
</comment>
<dbReference type="EMBL" id="JAWJWE010000003">
    <property type="protein sequence ID" value="KAK6639939.1"/>
    <property type="molecule type" value="Genomic_DNA"/>
</dbReference>
<proteinExistence type="predicted"/>
<sequence length="88" mass="10298">MSEPERKLKVSDGQISPPGLDQEPDDHETKIGTIPYAKIKTHFDHFTHSRKEESYESRRNGYYDASYGYYNCDSNAYDKPTRTQQTFE</sequence>
<dbReference type="Proteomes" id="UP001372834">
    <property type="component" value="Unassembled WGS sequence"/>
</dbReference>
<name>A0AAN8P2V6_POLSC</name>
<evidence type="ECO:0000313" key="3">
    <source>
        <dbReference type="Proteomes" id="UP001372834"/>
    </source>
</evidence>
<evidence type="ECO:0000256" key="1">
    <source>
        <dbReference type="SAM" id="MobiDB-lite"/>
    </source>
</evidence>
<protein>
    <submittedName>
        <fullName evidence="2">Uncharacterized protein</fullName>
    </submittedName>
</protein>
<organism evidence="2 3">
    <name type="scientific">Polyplax serrata</name>
    <name type="common">Common mouse louse</name>
    <dbReference type="NCBI Taxonomy" id="468196"/>
    <lineage>
        <taxon>Eukaryota</taxon>
        <taxon>Metazoa</taxon>
        <taxon>Ecdysozoa</taxon>
        <taxon>Arthropoda</taxon>
        <taxon>Hexapoda</taxon>
        <taxon>Insecta</taxon>
        <taxon>Pterygota</taxon>
        <taxon>Neoptera</taxon>
        <taxon>Paraneoptera</taxon>
        <taxon>Psocodea</taxon>
        <taxon>Troctomorpha</taxon>
        <taxon>Phthiraptera</taxon>
        <taxon>Anoplura</taxon>
        <taxon>Polyplacidae</taxon>
        <taxon>Polyplax</taxon>
    </lineage>
</organism>
<evidence type="ECO:0000313" key="2">
    <source>
        <dbReference type="EMBL" id="KAK6639939.1"/>
    </source>
</evidence>
<feature type="region of interest" description="Disordered" evidence="1">
    <location>
        <begin position="1"/>
        <end position="29"/>
    </location>
</feature>